<protein>
    <submittedName>
        <fullName evidence="1">15857_t:CDS:1</fullName>
    </submittedName>
</protein>
<proteinExistence type="predicted"/>
<evidence type="ECO:0000313" key="1">
    <source>
        <dbReference type="EMBL" id="CAG8807836.1"/>
    </source>
</evidence>
<sequence>MIILTHLKSGAIFLSLGVLLLCDLTSSQWTKRLNRRDIPESHIKFNKPRICDSVKQYSGYVDVSSTKHLFFWFFESRSNPDKDPLVLW</sequence>
<keyword evidence="2" id="KW-1185">Reference proteome</keyword>
<dbReference type="Proteomes" id="UP000789920">
    <property type="component" value="Unassembled WGS sequence"/>
</dbReference>
<accession>A0ACA9RRS2</accession>
<comment type="caution">
    <text evidence="1">The sequence shown here is derived from an EMBL/GenBank/DDBJ whole genome shotgun (WGS) entry which is preliminary data.</text>
</comment>
<organism evidence="1 2">
    <name type="scientific">Racocetra persica</name>
    <dbReference type="NCBI Taxonomy" id="160502"/>
    <lineage>
        <taxon>Eukaryota</taxon>
        <taxon>Fungi</taxon>
        <taxon>Fungi incertae sedis</taxon>
        <taxon>Mucoromycota</taxon>
        <taxon>Glomeromycotina</taxon>
        <taxon>Glomeromycetes</taxon>
        <taxon>Diversisporales</taxon>
        <taxon>Gigasporaceae</taxon>
        <taxon>Racocetra</taxon>
    </lineage>
</organism>
<dbReference type="EMBL" id="CAJVQC010068128">
    <property type="protein sequence ID" value="CAG8807836.1"/>
    <property type="molecule type" value="Genomic_DNA"/>
</dbReference>
<reference evidence="1" key="1">
    <citation type="submission" date="2021-06" db="EMBL/GenBank/DDBJ databases">
        <authorList>
            <person name="Kallberg Y."/>
            <person name="Tangrot J."/>
            <person name="Rosling A."/>
        </authorList>
    </citation>
    <scope>NUCLEOTIDE SEQUENCE</scope>
    <source>
        <strain evidence="1">MA461A</strain>
    </source>
</reference>
<name>A0ACA9RRS2_9GLOM</name>
<feature type="non-terminal residue" evidence="1">
    <location>
        <position position="88"/>
    </location>
</feature>
<evidence type="ECO:0000313" key="2">
    <source>
        <dbReference type="Proteomes" id="UP000789920"/>
    </source>
</evidence>
<gene>
    <name evidence="1" type="ORF">RPERSI_LOCUS22474</name>
</gene>